<evidence type="ECO:0000313" key="2">
    <source>
        <dbReference type="Proteomes" id="UP001055439"/>
    </source>
</evidence>
<accession>A0A9E7I5H9</accession>
<gene>
    <name evidence="1" type="ORF">MUK42_17133</name>
</gene>
<evidence type="ECO:0000313" key="1">
    <source>
        <dbReference type="EMBL" id="URE41817.1"/>
    </source>
</evidence>
<protein>
    <submittedName>
        <fullName evidence="1">Uncharacterized protein</fullName>
    </submittedName>
</protein>
<reference evidence="1" key="1">
    <citation type="submission" date="2022-05" db="EMBL/GenBank/DDBJ databases">
        <title>The Musa troglodytarum L. genome provides insights into the mechanism of non-climacteric behaviour and enrichment of carotenoids.</title>
        <authorList>
            <person name="Wang J."/>
        </authorList>
    </citation>
    <scope>NUCLEOTIDE SEQUENCE</scope>
    <source>
        <tissue evidence="1">Leaf</tissue>
    </source>
</reference>
<organism evidence="1 2">
    <name type="scientific">Musa troglodytarum</name>
    <name type="common">fe'i banana</name>
    <dbReference type="NCBI Taxonomy" id="320322"/>
    <lineage>
        <taxon>Eukaryota</taxon>
        <taxon>Viridiplantae</taxon>
        <taxon>Streptophyta</taxon>
        <taxon>Embryophyta</taxon>
        <taxon>Tracheophyta</taxon>
        <taxon>Spermatophyta</taxon>
        <taxon>Magnoliopsida</taxon>
        <taxon>Liliopsida</taxon>
        <taxon>Zingiberales</taxon>
        <taxon>Musaceae</taxon>
        <taxon>Musa</taxon>
    </lineage>
</organism>
<keyword evidence="2" id="KW-1185">Reference proteome</keyword>
<dbReference type="AlphaFoldDB" id="A0A9E7I5H9"/>
<dbReference type="EMBL" id="CP097510">
    <property type="protein sequence ID" value="URE41817.1"/>
    <property type="molecule type" value="Genomic_DNA"/>
</dbReference>
<proteinExistence type="predicted"/>
<sequence>MPANGLIGPPPATTFARLDATTVSSRQVLLPG</sequence>
<dbReference type="Proteomes" id="UP001055439">
    <property type="component" value="Chromosome 8"/>
</dbReference>
<name>A0A9E7I5H9_9LILI</name>